<dbReference type="SUPFAM" id="SSF54236">
    <property type="entry name" value="Ubiquitin-like"/>
    <property type="match status" value="1"/>
</dbReference>
<gene>
    <name evidence="2" type="ORF">TM35_000221200</name>
</gene>
<evidence type="ECO:0000313" key="2">
    <source>
        <dbReference type="EMBL" id="ORC87321.1"/>
    </source>
</evidence>
<organism evidence="2 3">
    <name type="scientific">Trypanosoma theileri</name>
    <dbReference type="NCBI Taxonomy" id="67003"/>
    <lineage>
        <taxon>Eukaryota</taxon>
        <taxon>Discoba</taxon>
        <taxon>Euglenozoa</taxon>
        <taxon>Kinetoplastea</taxon>
        <taxon>Metakinetoplastina</taxon>
        <taxon>Trypanosomatida</taxon>
        <taxon>Trypanosomatidae</taxon>
        <taxon>Trypanosoma</taxon>
    </lineage>
</organism>
<dbReference type="PANTHER" id="PTHR41749">
    <property type="entry name" value="UBIQUITIN-LIKE DOMAIN-CONTAINING PROTEIN"/>
    <property type="match status" value="1"/>
</dbReference>
<evidence type="ECO:0000256" key="1">
    <source>
        <dbReference type="SAM" id="MobiDB-lite"/>
    </source>
</evidence>
<dbReference type="Proteomes" id="UP000192257">
    <property type="component" value="Unassembled WGS sequence"/>
</dbReference>
<comment type="caution">
    <text evidence="2">The sequence shown here is derived from an EMBL/GenBank/DDBJ whole genome shotgun (WGS) entry which is preliminary data.</text>
</comment>
<dbReference type="InterPro" id="IPR029071">
    <property type="entry name" value="Ubiquitin-like_domsf"/>
</dbReference>
<sequence length="133" mass="14686">MGDVGDDFTDSAEEWEAPVNVTANEDDNKNNKNTNASNKSKELVEQLLGEDRELAGEMVRVVFHLPDGRSVTREHFTGETIACLKAQLEECDGLAYDKTTLFIGDRALLDPLSLDDLPFTVGVDNNVTVRITE</sequence>
<dbReference type="PANTHER" id="PTHR41749:SF1">
    <property type="entry name" value="UBIQUITIN-LIKE DOMAIN-CONTAINING PROTEIN"/>
    <property type="match status" value="1"/>
</dbReference>
<dbReference type="GeneID" id="39986947"/>
<evidence type="ECO:0008006" key="4">
    <source>
        <dbReference type="Google" id="ProtNLM"/>
    </source>
</evidence>
<name>A0A1X0NRU4_9TRYP</name>
<keyword evidence="3" id="KW-1185">Reference proteome</keyword>
<feature type="compositionally biased region" description="Acidic residues" evidence="1">
    <location>
        <begin position="1"/>
        <end position="16"/>
    </location>
</feature>
<protein>
    <recommendedName>
        <fullName evidence="4">Ubiquitin-like domain-containing protein</fullName>
    </recommendedName>
</protein>
<feature type="region of interest" description="Disordered" evidence="1">
    <location>
        <begin position="1"/>
        <end position="41"/>
    </location>
</feature>
<dbReference type="RefSeq" id="XP_028881387.1">
    <property type="nucleotide sequence ID" value="XM_029027167.1"/>
</dbReference>
<dbReference type="VEuPathDB" id="TriTrypDB:TM35_000221200"/>
<evidence type="ECO:0000313" key="3">
    <source>
        <dbReference type="Proteomes" id="UP000192257"/>
    </source>
</evidence>
<dbReference type="AlphaFoldDB" id="A0A1X0NRU4"/>
<reference evidence="2 3" key="1">
    <citation type="submission" date="2017-03" db="EMBL/GenBank/DDBJ databases">
        <title>An alternative strategy for trypanosome survival in the mammalian bloodstream revealed through genome and transcriptome analysis of the ubiquitous bovine parasite Trypanosoma (Megatrypanum) theileri.</title>
        <authorList>
            <person name="Kelly S."/>
            <person name="Ivens A."/>
            <person name="Mott A."/>
            <person name="O'Neill E."/>
            <person name="Emms D."/>
            <person name="Macleod O."/>
            <person name="Voorheis P."/>
            <person name="Matthews J."/>
            <person name="Matthews K."/>
            <person name="Carrington M."/>
        </authorList>
    </citation>
    <scope>NUCLEOTIDE SEQUENCE [LARGE SCALE GENOMIC DNA]</scope>
    <source>
        <strain evidence="2">Edinburgh</strain>
    </source>
</reference>
<dbReference type="EMBL" id="NBCO01000022">
    <property type="protein sequence ID" value="ORC87321.1"/>
    <property type="molecule type" value="Genomic_DNA"/>
</dbReference>
<dbReference type="OrthoDB" id="273632at2759"/>
<proteinExistence type="predicted"/>
<accession>A0A1X0NRU4</accession>